<dbReference type="SUPFAM" id="SSF53335">
    <property type="entry name" value="S-adenosyl-L-methionine-dependent methyltransferases"/>
    <property type="match status" value="1"/>
</dbReference>
<dbReference type="InterPro" id="IPR004498">
    <property type="entry name" value="Ribosomal_PrmA_MeTrfase"/>
</dbReference>
<keyword evidence="4 6" id="KW-0808">Transferase</keyword>
<dbReference type="CDD" id="cd02440">
    <property type="entry name" value="AdoMet_MTases"/>
    <property type="match status" value="1"/>
</dbReference>
<dbReference type="PANTHER" id="PTHR43648">
    <property type="entry name" value="ELECTRON TRANSFER FLAVOPROTEIN BETA SUBUNIT LYSINE METHYLTRANSFERASE"/>
    <property type="match status" value="1"/>
</dbReference>
<dbReference type="Pfam" id="PF06325">
    <property type="entry name" value="PrmA"/>
    <property type="match status" value="1"/>
</dbReference>
<evidence type="ECO:0000313" key="7">
    <source>
        <dbReference type="EMBL" id="KPL71221.1"/>
    </source>
</evidence>
<keyword evidence="2 6" id="KW-0963">Cytoplasm</keyword>
<name>A0A0P6WXP2_9CHLR</name>
<protein>
    <recommendedName>
        <fullName evidence="6">Ribosomal protein L11 methyltransferase</fullName>
        <shortName evidence="6">L11 Mtase</shortName>
        <ecNumber evidence="6">2.1.1.-</ecNumber>
    </recommendedName>
</protein>
<dbReference type="RefSeq" id="WP_075064370.1">
    <property type="nucleotide sequence ID" value="NZ_LGCL01000042.1"/>
</dbReference>
<dbReference type="Proteomes" id="UP000050417">
    <property type="component" value="Unassembled WGS sequence"/>
</dbReference>
<keyword evidence="5 6" id="KW-0949">S-adenosyl-L-methionine</keyword>
<dbReference type="PANTHER" id="PTHR43648:SF1">
    <property type="entry name" value="ELECTRON TRANSFER FLAVOPROTEIN BETA SUBUNIT LYSINE METHYLTRANSFERASE"/>
    <property type="match status" value="1"/>
</dbReference>
<evidence type="ECO:0000256" key="1">
    <source>
        <dbReference type="ARBA" id="ARBA00009741"/>
    </source>
</evidence>
<evidence type="ECO:0000256" key="2">
    <source>
        <dbReference type="ARBA" id="ARBA00022490"/>
    </source>
</evidence>
<dbReference type="NCBIfam" id="TIGR00406">
    <property type="entry name" value="prmA"/>
    <property type="match status" value="1"/>
</dbReference>
<dbReference type="PATRIC" id="fig|1134406.4.peg.2791"/>
<evidence type="ECO:0000313" key="8">
    <source>
        <dbReference type="Proteomes" id="UP000050417"/>
    </source>
</evidence>
<dbReference type="STRING" id="1134406.ADN00_17635"/>
<comment type="caution">
    <text evidence="7">The sequence shown here is derived from an EMBL/GenBank/DDBJ whole genome shotgun (WGS) entry which is preliminary data.</text>
</comment>
<organism evidence="7 8">
    <name type="scientific">Ornatilinea apprima</name>
    <dbReference type="NCBI Taxonomy" id="1134406"/>
    <lineage>
        <taxon>Bacteria</taxon>
        <taxon>Bacillati</taxon>
        <taxon>Chloroflexota</taxon>
        <taxon>Anaerolineae</taxon>
        <taxon>Anaerolineales</taxon>
        <taxon>Anaerolineaceae</taxon>
        <taxon>Ornatilinea</taxon>
    </lineage>
</organism>
<dbReference type="GO" id="GO:0016279">
    <property type="term" value="F:protein-lysine N-methyltransferase activity"/>
    <property type="evidence" value="ECO:0007669"/>
    <property type="project" value="RHEA"/>
</dbReference>
<dbReference type="HAMAP" id="MF_00735">
    <property type="entry name" value="Methyltr_PrmA"/>
    <property type="match status" value="1"/>
</dbReference>
<dbReference type="EC" id="2.1.1.-" evidence="6"/>
<comment type="subcellular location">
    <subcellularLocation>
        <location evidence="6">Cytoplasm</location>
    </subcellularLocation>
</comment>
<dbReference type="GO" id="GO:0005737">
    <property type="term" value="C:cytoplasm"/>
    <property type="evidence" value="ECO:0007669"/>
    <property type="project" value="UniProtKB-SubCell"/>
</dbReference>
<evidence type="ECO:0000256" key="4">
    <source>
        <dbReference type="ARBA" id="ARBA00022679"/>
    </source>
</evidence>
<evidence type="ECO:0000256" key="6">
    <source>
        <dbReference type="HAMAP-Rule" id="MF_00735"/>
    </source>
</evidence>
<reference evidence="7 8" key="1">
    <citation type="submission" date="2015-07" db="EMBL/GenBank/DDBJ databases">
        <title>Genome sequence of Ornatilinea apprima DSM 23815.</title>
        <authorList>
            <person name="Hemp J."/>
            <person name="Ward L.M."/>
            <person name="Pace L.A."/>
            <person name="Fischer W.W."/>
        </authorList>
    </citation>
    <scope>NUCLEOTIDE SEQUENCE [LARGE SCALE GENOMIC DNA]</scope>
    <source>
        <strain evidence="7 8">P3M-1</strain>
    </source>
</reference>
<comment type="function">
    <text evidence="6">Methylates ribosomal protein L11.</text>
</comment>
<dbReference type="AlphaFoldDB" id="A0A0P6WXP2"/>
<gene>
    <name evidence="6" type="primary">prmA</name>
    <name evidence="7" type="ORF">ADN00_17635</name>
</gene>
<evidence type="ECO:0000256" key="3">
    <source>
        <dbReference type="ARBA" id="ARBA00022603"/>
    </source>
</evidence>
<sequence length="305" mass="33245">MEAKAYWIEISLTVDGELAEALAEAISRYVVNGVVVESEAVSQPDNAEGIPSTIAKVYGYIPVDDKLEETRQKIEEALWYLGRIQPLPQPVYRKIEEQNWMAAWKTRYHPIPVGERLLVLPAWMEQTDPSRVAIRIDPSMAFGTGTHPSTQLCLQMTDQYTQAGQRAIDVGCGSGILSIGAALLGASQVLSVDIDPESVKATRENAEANGVLEKLEIGAGSVTEVRRGDFSFNQAPLVLVNILAPIILQLFNDGLADLVAPGGKLVMAGILEPQARGVEEAAEARGLRKINHGQINDWVCLVYEK</sequence>
<comment type="catalytic activity">
    <reaction evidence="6">
        <text>L-lysyl-[protein] + 3 S-adenosyl-L-methionine = N(6),N(6),N(6)-trimethyl-L-lysyl-[protein] + 3 S-adenosyl-L-homocysteine + 3 H(+)</text>
        <dbReference type="Rhea" id="RHEA:54192"/>
        <dbReference type="Rhea" id="RHEA-COMP:9752"/>
        <dbReference type="Rhea" id="RHEA-COMP:13826"/>
        <dbReference type="ChEBI" id="CHEBI:15378"/>
        <dbReference type="ChEBI" id="CHEBI:29969"/>
        <dbReference type="ChEBI" id="CHEBI:57856"/>
        <dbReference type="ChEBI" id="CHEBI:59789"/>
        <dbReference type="ChEBI" id="CHEBI:61961"/>
    </reaction>
</comment>
<accession>A0A0P6WXP2</accession>
<dbReference type="OrthoDB" id="9785995at2"/>
<dbReference type="GO" id="GO:0032259">
    <property type="term" value="P:methylation"/>
    <property type="evidence" value="ECO:0007669"/>
    <property type="project" value="UniProtKB-KW"/>
</dbReference>
<dbReference type="EMBL" id="LGCL01000042">
    <property type="protein sequence ID" value="KPL71221.1"/>
    <property type="molecule type" value="Genomic_DNA"/>
</dbReference>
<feature type="binding site" evidence="6">
    <location>
        <position position="241"/>
    </location>
    <ligand>
        <name>S-adenosyl-L-methionine</name>
        <dbReference type="ChEBI" id="CHEBI:59789"/>
    </ligand>
</feature>
<comment type="similarity">
    <text evidence="1 6">Belongs to the methyltransferase superfamily. PrmA family.</text>
</comment>
<evidence type="ECO:0000256" key="5">
    <source>
        <dbReference type="ARBA" id="ARBA00022691"/>
    </source>
</evidence>
<proteinExistence type="inferred from homology"/>
<dbReference type="Gene3D" id="3.40.50.150">
    <property type="entry name" value="Vaccinia Virus protein VP39"/>
    <property type="match status" value="1"/>
</dbReference>
<dbReference type="InterPro" id="IPR029063">
    <property type="entry name" value="SAM-dependent_MTases_sf"/>
</dbReference>
<dbReference type="PIRSF" id="PIRSF000401">
    <property type="entry name" value="RPL11_MTase"/>
    <property type="match status" value="1"/>
</dbReference>
<feature type="binding site" evidence="6">
    <location>
        <position position="171"/>
    </location>
    <ligand>
        <name>S-adenosyl-L-methionine</name>
        <dbReference type="ChEBI" id="CHEBI:59789"/>
    </ligand>
</feature>
<feature type="binding site" evidence="6">
    <location>
        <position position="150"/>
    </location>
    <ligand>
        <name>S-adenosyl-L-methionine</name>
        <dbReference type="ChEBI" id="CHEBI:59789"/>
    </ligand>
</feature>
<dbReference type="InterPro" id="IPR050078">
    <property type="entry name" value="Ribosomal_L11_MeTrfase_PrmA"/>
</dbReference>
<keyword evidence="8" id="KW-1185">Reference proteome</keyword>
<feature type="binding site" evidence="6">
    <location>
        <position position="193"/>
    </location>
    <ligand>
        <name>S-adenosyl-L-methionine</name>
        <dbReference type="ChEBI" id="CHEBI:59789"/>
    </ligand>
</feature>
<keyword evidence="3 6" id="KW-0489">Methyltransferase</keyword>